<accession>A0A1Y3EYA6</accession>
<evidence type="ECO:0000313" key="3">
    <source>
        <dbReference type="Proteomes" id="UP000243006"/>
    </source>
</evidence>
<dbReference type="Proteomes" id="UP000243006">
    <property type="component" value="Unassembled WGS sequence"/>
</dbReference>
<feature type="non-terminal residue" evidence="2">
    <location>
        <position position="118"/>
    </location>
</feature>
<evidence type="ECO:0000313" key="2">
    <source>
        <dbReference type="EMBL" id="OUC48058.1"/>
    </source>
</evidence>
<feature type="compositionally biased region" description="Polar residues" evidence="1">
    <location>
        <begin position="46"/>
        <end position="55"/>
    </location>
</feature>
<reference evidence="2 3" key="1">
    <citation type="submission" date="2015-04" db="EMBL/GenBank/DDBJ databases">
        <title>Draft genome of the roundworm Trichinella nativa.</title>
        <authorList>
            <person name="Mitreva M."/>
        </authorList>
    </citation>
    <scope>NUCLEOTIDE SEQUENCE [LARGE SCALE GENOMIC DNA]</scope>
    <source>
        <strain evidence="2 3">ISS45</strain>
    </source>
</reference>
<feature type="compositionally biased region" description="Polar residues" evidence="1">
    <location>
        <begin position="98"/>
        <end position="118"/>
    </location>
</feature>
<dbReference type="EMBL" id="LVZM01003261">
    <property type="protein sequence ID" value="OUC48058.1"/>
    <property type="molecule type" value="Genomic_DNA"/>
</dbReference>
<comment type="caution">
    <text evidence="2">The sequence shown here is derived from an EMBL/GenBank/DDBJ whole genome shotgun (WGS) entry which is preliminary data.</text>
</comment>
<gene>
    <name evidence="2" type="ORF">D917_06460</name>
</gene>
<name>A0A1Y3EYA6_9BILA</name>
<sequence>MTYLRDGASPSTVLQLSNEPQPLDLRKKTDKVRLYTYASTSSSSSRANKNSVRQSRTTRKRKLTELPSTSSTCSSQPQIPLSYFFKMKPRSPEIPNSPRFSSPEATSNVEKNATASIL</sequence>
<evidence type="ECO:0000256" key="1">
    <source>
        <dbReference type="SAM" id="MobiDB-lite"/>
    </source>
</evidence>
<organism evidence="2 3">
    <name type="scientific">Trichinella nativa</name>
    <dbReference type="NCBI Taxonomy" id="6335"/>
    <lineage>
        <taxon>Eukaryota</taxon>
        <taxon>Metazoa</taxon>
        <taxon>Ecdysozoa</taxon>
        <taxon>Nematoda</taxon>
        <taxon>Enoplea</taxon>
        <taxon>Dorylaimia</taxon>
        <taxon>Trichinellida</taxon>
        <taxon>Trichinellidae</taxon>
        <taxon>Trichinella</taxon>
    </lineage>
</organism>
<proteinExistence type="predicted"/>
<protein>
    <submittedName>
        <fullName evidence="2">Uncharacterized protein</fullName>
    </submittedName>
</protein>
<feature type="compositionally biased region" description="Basic and acidic residues" evidence="1">
    <location>
        <begin position="24"/>
        <end position="33"/>
    </location>
</feature>
<dbReference type="AlphaFoldDB" id="A0A1Y3EYA6"/>
<feature type="compositionally biased region" description="Polar residues" evidence="1">
    <location>
        <begin position="9"/>
        <end position="20"/>
    </location>
</feature>
<feature type="region of interest" description="Disordered" evidence="1">
    <location>
        <begin position="1"/>
        <end position="118"/>
    </location>
</feature>
<feature type="compositionally biased region" description="Low complexity" evidence="1">
    <location>
        <begin position="67"/>
        <end position="78"/>
    </location>
</feature>